<keyword evidence="1" id="KW-0413">Isomerase</keyword>
<keyword evidence="2" id="KW-1185">Reference proteome</keyword>
<dbReference type="InterPro" id="IPR050275">
    <property type="entry name" value="PGM_Phosphatase"/>
</dbReference>
<protein>
    <submittedName>
        <fullName evidence="1">Putative phosphoglycerate mutase</fullName>
        <ecNumber evidence="1">5.4.2.12</ecNumber>
    </submittedName>
</protein>
<dbReference type="Pfam" id="PF00300">
    <property type="entry name" value="His_Phos_1"/>
    <property type="match status" value="1"/>
</dbReference>
<dbReference type="AlphaFoldDB" id="A0A7W6H163"/>
<dbReference type="PANTHER" id="PTHR48100">
    <property type="entry name" value="BROAD-SPECIFICITY PHOSPHATASE YOR283W-RELATED"/>
    <property type="match status" value="1"/>
</dbReference>
<dbReference type="SMART" id="SM00855">
    <property type="entry name" value="PGAM"/>
    <property type="match status" value="1"/>
</dbReference>
<evidence type="ECO:0000313" key="2">
    <source>
        <dbReference type="Proteomes" id="UP000530268"/>
    </source>
</evidence>
<reference evidence="1 2" key="1">
    <citation type="submission" date="2020-08" db="EMBL/GenBank/DDBJ databases">
        <title>Genomic Encyclopedia of Type Strains, Phase IV (KMG-IV): sequencing the most valuable type-strain genomes for metagenomic binning, comparative biology and taxonomic classification.</title>
        <authorList>
            <person name="Goeker M."/>
        </authorList>
    </citation>
    <scope>NUCLEOTIDE SEQUENCE [LARGE SCALE GENOMIC DNA]</scope>
    <source>
        <strain evidence="1 2">DSM 102234</strain>
    </source>
</reference>
<gene>
    <name evidence="1" type="ORF">GGR95_003335</name>
</gene>
<dbReference type="RefSeq" id="WP_184567765.1">
    <property type="nucleotide sequence ID" value="NZ_JACIEI010000018.1"/>
</dbReference>
<evidence type="ECO:0000313" key="1">
    <source>
        <dbReference type="EMBL" id="MBB3995671.1"/>
    </source>
</evidence>
<comment type="caution">
    <text evidence="1">The sequence shown here is derived from an EMBL/GenBank/DDBJ whole genome shotgun (WGS) entry which is preliminary data.</text>
</comment>
<dbReference type="EC" id="5.4.2.12" evidence="1"/>
<organism evidence="1 2">
    <name type="scientific">Sulfitobacter undariae</name>
    <dbReference type="NCBI Taxonomy" id="1563671"/>
    <lineage>
        <taxon>Bacteria</taxon>
        <taxon>Pseudomonadati</taxon>
        <taxon>Pseudomonadota</taxon>
        <taxon>Alphaproteobacteria</taxon>
        <taxon>Rhodobacterales</taxon>
        <taxon>Roseobacteraceae</taxon>
        <taxon>Sulfitobacter</taxon>
    </lineage>
</organism>
<dbReference type="InterPro" id="IPR013078">
    <property type="entry name" value="His_Pase_superF_clade-1"/>
</dbReference>
<sequence>MNILQKRFVIIRHGQTDANRDGTIAGRIEAQLTQEGRDGAAKLGSWHWPKQIALFVSPQQRAQETASLAFPTQTIITLEGLRERDWGVFEGRPVSEAPPREKTPDDGEAWADVIARVAAEISRAQSQSSDVLPVFVAHSGVIRAVRALTGGTAHGPSPANTTPYLFTPTQCSWTETRLDKNATQKLAQHDMQNADLHLG</sequence>
<dbReference type="GO" id="GO:0016791">
    <property type="term" value="F:phosphatase activity"/>
    <property type="evidence" value="ECO:0007669"/>
    <property type="project" value="TreeGrafter"/>
</dbReference>
<dbReference type="Gene3D" id="3.40.50.1240">
    <property type="entry name" value="Phosphoglycerate mutase-like"/>
    <property type="match status" value="1"/>
</dbReference>
<dbReference type="CDD" id="cd07067">
    <property type="entry name" value="HP_PGM_like"/>
    <property type="match status" value="1"/>
</dbReference>
<dbReference type="EMBL" id="JACIEI010000018">
    <property type="protein sequence ID" value="MBB3995671.1"/>
    <property type="molecule type" value="Genomic_DNA"/>
</dbReference>
<dbReference type="InterPro" id="IPR001345">
    <property type="entry name" value="PG/BPGM_mutase_AS"/>
</dbReference>
<accession>A0A7W6H163</accession>
<dbReference type="Proteomes" id="UP000530268">
    <property type="component" value="Unassembled WGS sequence"/>
</dbReference>
<dbReference type="InterPro" id="IPR029033">
    <property type="entry name" value="His_PPase_superfam"/>
</dbReference>
<proteinExistence type="predicted"/>
<name>A0A7W6H163_9RHOB</name>
<dbReference type="SUPFAM" id="SSF53254">
    <property type="entry name" value="Phosphoglycerate mutase-like"/>
    <property type="match status" value="1"/>
</dbReference>
<dbReference type="GO" id="GO:0004619">
    <property type="term" value="F:phosphoglycerate mutase activity"/>
    <property type="evidence" value="ECO:0007669"/>
    <property type="project" value="UniProtKB-EC"/>
</dbReference>
<dbReference type="PROSITE" id="PS00175">
    <property type="entry name" value="PG_MUTASE"/>
    <property type="match status" value="1"/>
</dbReference>